<name>A0A7X6FT07_9HYPH</name>
<evidence type="ECO:0000313" key="1">
    <source>
        <dbReference type="EMBL" id="NKW11228.1"/>
    </source>
</evidence>
<gene>
    <name evidence="1" type="ORF">HGG76_26870</name>
</gene>
<dbReference type="AlphaFoldDB" id="A0A7X6FT07"/>
<sequence length="171" mass="19645">MAANCPYFQQMQARGPALIVTSHAYLTQNMESLREQENIDMVITDESWFQTSVSNGRPVNLTDLCRNRNLPGTHTRYANEEHSRTEDVRDIARGAEIVEYALNKARERKNAKISRSDYLLETLPVDQILIEDVLEGFERVCNPFGEFANSDSDVDDVFSVRCRPKWISTRN</sequence>
<organism evidence="1 2">
    <name type="scientific">Brucella tritici</name>
    <dbReference type="NCBI Taxonomy" id="94626"/>
    <lineage>
        <taxon>Bacteria</taxon>
        <taxon>Pseudomonadati</taxon>
        <taxon>Pseudomonadota</taxon>
        <taxon>Alphaproteobacteria</taxon>
        <taxon>Hyphomicrobiales</taxon>
        <taxon>Brucellaceae</taxon>
        <taxon>Brucella/Ochrobactrum group</taxon>
        <taxon>Brucella</taxon>
    </lineage>
</organism>
<proteinExistence type="predicted"/>
<protein>
    <submittedName>
        <fullName evidence="1">Uncharacterized protein</fullName>
    </submittedName>
</protein>
<comment type="caution">
    <text evidence="1">The sequence shown here is derived from an EMBL/GenBank/DDBJ whole genome shotgun (WGS) entry which is preliminary data.</text>
</comment>
<evidence type="ECO:0000313" key="2">
    <source>
        <dbReference type="Proteomes" id="UP000558475"/>
    </source>
</evidence>
<reference evidence="1 2" key="1">
    <citation type="submission" date="2020-04" db="EMBL/GenBank/DDBJ databases">
        <title>Whole genome sequencing of clinical and environmental type strains of Ochrobactrum.</title>
        <authorList>
            <person name="Dharne M."/>
        </authorList>
    </citation>
    <scope>NUCLEOTIDE SEQUENCE [LARGE SCALE GENOMIC DNA]</scope>
    <source>
        <strain evidence="1 2">DSM 13340</strain>
    </source>
</reference>
<dbReference type="EMBL" id="JAAXZB010000005">
    <property type="protein sequence ID" value="NKW11228.1"/>
    <property type="molecule type" value="Genomic_DNA"/>
</dbReference>
<accession>A0A7X6FT07</accession>
<dbReference type="Proteomes" id="UP000558475">
    <property type="component" value="Unassembled WGS sequence"/>
</dbReference>